<protein>
    <submittedName>
        <fullName evidence="1">Uncharacterized protein</fullName>
    </submittedName>
</protein>
<evidence type="ECO:0000313" key="1">
    <source>
        <dbReference type="EMBL" id="CDW45712.1"/>
    </source>
</evidence>
<accession>A0A0K2V6C6</accession>
<organism evidence="1">
    <name type="scientific">Lepeophtheirus salmonis</name>
    <name type="common">Salmon louse</name>
    <name type="synonym">Caligus salmonis</name>
    <dbReference type="NCBI Taxonomy" id="72036"/>
    <lineage>
        <taxon>Eukaryota</taxon>
        <taxon>Metazoa</taxon>
        <taxon>Ecdysozoa</taxon>
        <taxon>Arthropoda</taxon>
        <taxon>Crustacea</taxon>
        <taxon>Multicrustacea</taxon>
        <taxon>Hexanauplia</taxon>
        <taxon>Copepoda</taxon>
        <taxon>Siphonostomatoida</taxon>
        <taxon>Caligidae</taxon>
        <taxon>Lepeophtheirus</taxon>
    </lineage>
</organism>
<reference evidence="1" key="1">
    <citation type="submission" date="2014-05" db="EMBL/GenBank/DDBJ databases">
        <authorList>
            <person name="Chronopoulou M."/>
        </authorList>
    </citation>
    <scope>NUCLEOTIDE SEQUENCE</scope>
    <source>
        <tissue evidence="1">Whole organism</tissue>
    </source>
</reference>
<dbReference type="AlphaFoldDB" id="A0A0K2V6C6"/>
<dbReference type="EMBL" id="HACA01028351">
    <property type="protein sequence ID" value="CDW45712.1"/>
    <property type="molecule type" value="Transcribed_RNA"/>
</dbReference>
<name>A0A0K2V6C6_LEPSM</name>
<sequence length="50" mass="6282">MNITTSEMKKNYLPEQEDLLRWGREMRLWRRRMKSMNLLNKENKLIKLMI</sequence>
<proteinExistence type="predicted"/>